<feature type="transmembrane region" description="Helical" evidence="1">
    <location>
        <begin position="18"/>
        <end position="38"/>
    </location>
</feature>
<proteinExistence type="predicted"/>
<evidence type="ECO:0000313" key="3">
    <source>
        <dbReference type="Proteomes" id="UP000321907"/>
    </source>
</evidence>
<dbReference type="RefSeq" id="WP_147930247.1">
    <property type="nucleotide sequence ID" value="NZ_VOXD01000010.1"/>
</dbReference>
<feature type="transmembrane region" description="Helical" evidence="1">
    <location>
        <begin position="82"/>
        <end position="103"/>
    </location>
</feature>
<sequence length="195" mass="21624">MTTNSAPEKKKPAPYKTIGWVSAFAVVIGVFCVSQFASGQFHPAVLGFLVFCSVAVLLMFALEVYRLYKDYAAGYLFPVRNLTFFIVCLSFIALPAMGIYGMVTGTTLGAANTLLVPVFLWLVVNNLFYVRLDSVGLESKSGFFTSRYVPLFDVTNVEESEGGLIVSQAEGPDIRLFRAFFFGAHWKVLRERLGR</sequence>
<keyword evidence="1" id="KW-0812">Transmembrane</keyword>
<keyword evidence="1" id="KW-0472">Membrane</keyword>
<accession>A0A5C7FG49</accession>
<dbReference type="AlphaFoldDB" id="A0A5C7FG49"/>
<feature type="transmembrane region" description="Helical" evidence="1">
    <location>
        <begin position="44"/>
        <end position="62"/>
    </location>
</feature>
<feature type="transmembrane region" description="Helical" evidence="1">
    <location>
        <begin position="109"/>
        <end position="130"/>
    </location>
</feature>
<name>A0A5C7FG49_9BACT</name>
<dbReference type="EMBL" id="VOXD01000010">
    <property type="protein sequence ID" value="TXF89927.1"/>
    <property type="molecule type" value="Genomic_DNA"/>
</dbReference>
<dbReference type="OrthoDB" id="1494378at2"/>
<evidence type="ECO:0000256" key="1">
    <source>
        <dbReference type="SAM" id="Phobius"/>
    </source>
</evidence>
<organism evidence="2 3">
    <name type="scientific">Neolewinella aurantiaca</name>
    <dbReference type="NCBI Taxonomy" id="2602767"/>
    <lineage>
        <taxon>Bacteria</taxon>
        <taxon>Pseudomonadati</taxon>
        <taxon>Bacteroidota</taxon>
        <taxon>Saprospiria</taxon>
        <taxon>Saprospirales</taxon>
        <taxon>Lewinellaceae</taxon>
        <taxon>Neolewinella</taxon>
    </lineage>
</organism>
<comment type="caution">
    <text evidence="2">The sequence shown here is derived from an EMBL/GenBank/DDBJ whole genome shotgun (WGS) entry which is preliminary data.</text>
</comment>
<dbReference type="Proteomes" id="UP000321907">
    <property type="component" value="Unassembled WGS sequence"/>
</dbReference>
<protein>
    <submittedName>
        <fullName evidence="2">Uncharacterized protein</fullName>
    </submittedName>
</protein>
<keyword evidence="1" id="KW-1133">Transmembrane helix</keyword>
<gene>
    <name evidence="2" type="ORF">FUA23_08185</name>
</gene>
<keyword evidence="3" id="KW-1185">Reference proteome</keyword>
<reference evidence="2 3" key="1">
    <citation type="submission" date="2019-08" db="EMBL/GenBank/DDBJ databases">
        <title>Lewinella sp. strain SSH13 Genome sequencing and assembly.</title>
        <authorList>
            <person name="Kim I."/>
        </authorList>
    </citation>
    <scope>NUCLEOTIDE SEQUENCE [LARGE SCALE GENOMIC DNA]</scope>
    <source>
        <strain evidence="2 3">SSH13</strain>
    </source>
</reference>
<evidence type="ECO:0000313" key="2">
    <source>
        <dbReference type="EMBL" id="TXF89927.1"/>
    </source>
</evidence>